<sequence length="116" mass="12921">MIKLENHLGWIDISHEFLVNLIVNTATNCFGVAGMSNCNNRQGLKAKLLHKEPLDKGILVRYKKEKLIVDLHILVIYGMNISAVVKSIINKVRYAVEEVTGITVSSVNVFIDGMKA</sequence>
<dbReference type="Pfam" id="PF03780">
    <property type="entry name" value="Asp23"/>
    <property type="match status" value="1"/>
</dbReference>
<evidence type="ECO:0000256" key="1">
    <source>
        <dbReference type="ARBA" id="ARBA00005721"/>
    </source>
</evidence>
<dbReference type="RefSeq" id="WP_069987641.1">
    <property type="nucleotide sequence ID" value="NZ_JACOQK010000001.1"/>
</dbReference>
<dbReference type="EMBL" id="JACOQK010000001">
    <property type="protein sequence ID" value="MBC5788099.1"/>
    <property type="molecule type" value="Genomic_DNA"/>
</dbReference>
<dbReference type="Proteomes" id="UP000649151">
    <property type="component" value="Unassembled WGS sequence"/>
</dbReference>
<comment type="similarity">
    <text evidence="1">Belongs to the asp23 family.</text>
</comment>
<keyword evidence="3" id="KW-1185">Reference proteome</keyword>
<evidence type="ECO:0000313" key="3">
    <source>
        <dbReference type="Proteomes" id="UP000649151"/>
    </source>
</evidence>
<dbReference type="PANTHER" id="PTHR34297">
    <property type="entry name" value="HYPOTHETICAL CYTOSOLIC PROTEIN-RELATED"/>
    <property type="match status" value="1"/>
</dbReference>
<accession>A0ABR7ISU8</accession>
<name>A0ABR7ISU8_9CLOT</name>
<gene>
    <name evidence="2" type="ORF">H8Z77_08725</name>
</gene>
<reference evidence="2 3" key="1">
    <citation type="submission" date="2020-08" db="EMBL/GenBank/DDBJ databases">
        <title>Genome public.</title>
        <authorList>
            <person name="Liu C."/>
            <person name="Sun Q."/>
        </authorList>
    </citation>
    <scope>NUCLEOTIDE SEQUENCE [LARGE SCALE GENOMIC DNA]</scope>
    <source>
        <strain evidence="2 3">NSJ-27</strain>
    </source>
</reference>
<protein>
    <submittedName>
        <fullName evidence="2">Asp23/Gls24 family envelope stress response protein</fullName>
    </submittedName>
</protein>
<evidence type="ECO:0000313" key="2">
    <source>
        <dbReference type="EMBL" id="MBC5788099.1"/>
    </source>
</evidence>
<dbReference type="PANTHER" id="PTHR34297:SF2">
    <property type="entry name" value="ASP23_GLS24 FAMILY ENVELOPE STRESS RESPONSE PROTEIN"/>
    <property type="match status" value="1"/>
</dbReference>
<dbReference type="InterPro" id="IPR005531">
    <property type="entry name" value="Asp23"/>
</dbReference>
<comment type="caution">
    <text evidence="2">The sequence shown here is derived from an EMBL/GenBank/DDBJ whole genome shotgun (WGS) entry which is preliminary data.</text>
</comment>
<proteinExistence type="inferred from homology"/>
<organism evidence="2 3">
    <name type="scientific">Clostridium facile</name>
    <dbReference type="NCBI Taxonomy" id="2763035"/>
    <lineage>
        <taxon>Bacteria</taxon>
        <taxon>Bacillati</taxon>
        <taxon>Bacillota</taxon>
        <taxon>Clostridia</taxon>
        <taxon>Eubacteriales</taxon>
        <taxon>Clostridiaceae</taxon>
        <taxon>Clostridium</taxon>
    </lineage>
</organism>